<accession>A0A0A9BR81</accession>
<name>A0A0A9BR81_ARUDO</name>
<organism evidence="1">
    <name type="scientific">Arundo donax</name>
    <name type="common">Giant reed</name>
    <name type="synonym">Donax arundinaceus</name>
    <dbReference type="NCBI Taxonomy" id="35708"/>
    <lineage>
        <taxon>Eukaryota</taxon>
        <taxon>Viridiplantae</taxon>
        <taxon>Streptophyta</taxon>
        <taxon>Embryophyta</taxon>
        <taxon>Tracheophyta</taxon>
        <taxon>Spermatophyta</taxon>
        <taxon>Magnoliopsida</taxon>
        <taxon>Liliopsida</taxon>
        <taxon>Poales</taxon>
        <taxon>Poaceae</taxon>
        <taxon>PACMAD clade</taxon>
        <taxon>Arundinoideae</taxon>
        <taxon>Arundineae</taxon>
        <taxon>Arundo</taxon>
    </lineage>
</organism>
<proteinExistence type="predicted"/>
<dbReference type="AlphaFoldDB" id="A0A0A9BR81"/>
<reference evidence="1" key="2">
    <citation type="journal article" date="2015" name="Data Brief">
        <title>Shoot transcriptome of the giant reed, Arundo donax.</title>
        <authorList>
            <person name="Barrero R.A."/>
            <person name="Guerrero F.D."/>
            <person name="Moolhuijzen P."/>
            <person name="Goolsby J.A."/>
            <person name="Tidwell J."/>
            <person name="Bellgard S.E."/>
            <person name="Bellgard M.I."/>
        </authorList>
    </citation>
    <scope>NUCLEOTIDE SEQUENCE</scope>
    <source>
        <tissue evidence="1">Shoot tissue taken approximately 20 cm above the soil surface</tissue>
    </source>
</reference>
<sequence length="20" mass="2395">MLDIIYMIHKKFCSIVIRNG</sequence>
<protein>
    <submittedName>
        <fullName evidence="1">Uncharacterized protein</fullName>
    </submittedName>
</protein>
<dbReference type="EMBL" id="GBRH01231381">
    <property type="protein sequence ID" value="JAD66514.1"/>
    <property type="molecule type" value="Transcribed_RNA"/>
</dbReference>
<reference evidence="1" key="1">
    <citation type="submission" date="2014-09" db="EMBL/GenBank/DDBJ databases">
        <authorList>
            <person name="Magalhaes I.L.F."/>
            <person name="Oliveira U."/>
            <person name="Santos F.R."/>
            <person name="Vidigal T.H.D.A."/>
            <person name="Brescovit A.D."/>
            <person name="Santos A.J."/>
        </authorList>
    </citation>
    <scope>NUCLEOTIDE SEQUENCE</scope>
    <source>
        <tissue evidence="1">Shoot tissue taken approximately 20 cm above the soil surface</tissue>
    </source>
</reference>
<evidence type="ECO:0000313" key="1">
    <source>
        <dbReference type="EMBL" id="JAD66514.1"/>
    </source>
</evidence>